<name>A0A3S2X0F4_9BACI</name>
<dbReference type="RefSeq" id="WP_127740437.1">
    <property type="nucleotide sequence ID" value="NZ_RZTZ01000011.1"/>
</dbReference>
<keyword evidence="2" id="KW-1185">Reference proteome</keyword>
<dbReference type="SUPFAM" id="SSF75005">
    <property type="entry name" value="Arabinanase/levansucrase/invertase"/>
    <property type="match status" value="1"/>
</dbReference>
<proteinExistence type="predicted"/>
<organism evidence="1 2">
    <name type="scientific">Niallia taxi</name>
    <dbReference type="NCBI Taxonomy" id="2499688"/>
    <lineage>
        <taxon>Bacteria</taxon>
        <taxon>Bacillati</taxon>
        <taxon>Bacillota</taxon>
        <taxon>Bacilli</taxon>
        <taxon>Bacillales</taxon>
        <taxon>Bacillaceae</taxon>
        <taxon>Niallia</taxon>
    </lineage>
</organism>
<protein>
    <submittedName>
        <fullName evidence="1">DUF1861 family protein</fullName>
    </submittedName>
</protein>
<dbReference type="InterPro" id="IPR023296">
    <property type="entry name" value="Glyco_hydro_beta-prop_sf"/>
</dbReference>
<accession>A0A3S2X0F4</accession>
<dbReference type="EMBL" id="RZTZ01000011">
    <property type="protein sequence ID" value="RVT58831.1"/>
    <property type="molecule type" value="Genomic_DNA"/>
</dbReference>
<dbReference type="PANTHER" id="PTHR37036">
    <property type="match status" value="1"/>
</dbReference>
<dbReference type="Proteomes" id="UP000288024">
    <property type="component" value="Unassembled WGS sequence"/>
</dbReference>
<dbReference type="InterPro" id="IPR015045">
    <property type="entry name" value="MPT-1-like_LmxM"/>
</dbReference>
<reference evidence="1 2" key="1">
    <citation type="submission" date="2019-01" db="EMBL/GenBank/DDBJ databases">
        <title>Bacillus sp. M5HDSG1-1, whole genome shotgun sequence.</title>
        <authorList>
            <person name="Tuo L."/>
        </authorList>
    </citation>
    <scope>NUCLEOTIDE SEQUENCE [LARGE SCALE GENOMIC DNA]</scope>
    <source>
        <strain evidence="1 2">M5HDSG1-1</strain>
    </source>
</reference>
<dbReference type="AlphaFoldDB" id="A0A3S2X0F4"/>
<dbReference type="Pfam" id="PF08950">
    <property type="entry name" value="DUF1861"/>
    <property type="match status" value="1"/>
</dbReference>
<dbReference type="Gene3D" id="2.115.10.20">
    <property type="entry name" value="Glycosyl hydrolase domain, family 43"/>
    <property type="match status" value="1"/>
</dbReference>
<dbReference type="PANTHER" id="PTHR37036:SF2">
    <property type="entry name" value="DUF1861 FAMILY PROTEIN"/>
    <property type="match status" value="1"/>
</dbReference>
<evidence type="ECO:0000313" key="2">
    <source>
        <dbReference type="Proteomes" id="UP000288024"/>
    </source>
</evidence>
<sequence>MTNQHIQTCKELLAAFQNNPQTTNPEKLRFTNDDHKDIYNITAPFKDDGKGTIAGRVESRDSEESEVHFFTEENGVWKQKKDTPIFKLQDPFVTKIAGELIFGGVETFSHPTKKHSLGWRTILMKGSTIANLKQFAIGPDGMKDIRLVELLDGSIGMFTRPQGEKGGRGKIGFKRLSSIDKITVDEIENTPLLENQFVDNEWGGVNEAQVLSNGKVGVLGHVARFDKQKNRHYYPMVFMIDPETGYYSDMKIIATRANFQKGPCKRADLQDVVFSGGLIRKPNKTADLYAGISDVEAQKITIPDPFFQYET</sequence>
<gene>
    <name evidence="1" type="ORF">EM808_20955</name>
</gene>
<evidence type="ECO:0000313" key="1">
    <source>
        <dbReference type="EMBL" id="RVT58831.1"/>
    </source>
</evidence>
<comment type="caution">
    <text evidence="1">The sequence shown here is derived from an EMBL/GenBank/DDBJ whole genome shotgun (WGS) entry which is preliminary data.</text>
</comment>